<feature type="region of interest" description="Disordered" evidence="16">
    <location>
        <begin position="352"/>
        <end position="372"/>
    </location>
</feature>
<organism evidence="18 19">
    <name type="scientific">Petromyzon marinus</name>
    <name type="common">Sea lamprey</name>
    <dbReference type="NCBI Taxonomy" id="7757"/>
    <lineage>
        <taxon>Eukaryota</taxon>
        <taxon>Metazoa</taxon>
        <taxon>Chordata</taxon>
        <taxon>Craniata</taxon>
        <taxon>Vertebrata</taxon>
        <taxon>Cyclostomata</taxon>
        <taxon>Hyperoartia</taxon>
        <taxon>Petromyzontiformes</taxon>
        <taxon>Petromyzontidae</taxon>
        <taxon>Petromyzon</taxon>
    </lineage>
</organism>
<evidence type="ECO:0000256" key="4">
    <source>
        <dbReference type="ARBA" id="ARBA00022692"/>
    </source>
</evidence>
<feature type="transmembrane region" description="Helical" evidence="15">
    <location>
        <begin position="80"/>
        <end position="106"/>
    </location>
</feature>
<evidence type="ECO:0000256" key="11">
    <source>
        <dbReference type="ARBA" id="ARBA00023180"/>
    </source>
</evidence>
<evidence type="ECO:0000256" key="9">
    <source>
        <dbReference type="ARBA" id="ARBA00023157"/>
    </source>
</evidence>
<dbReference type="PANTHER" id="PTHR24247:SF183">
    <property type="entry name" value="MUSCARINIC ACETYLCHOLINE RECEPTOR M3"/>
    <property type="match status" value="1"/>
</dbReference>
<dbReference type="InterPro" id="IPR017452">
    <property type="entry name" value="GPCR_Rhodpsn_7TM"/>
</dbReference>
<dbReference type="RefSeq" id="XP_032820761.1">
    <property type="nucleotide sequence ID" value="XM_032964870.1"/>
</dbReference>
<feature type="transmembrane region" description="Helical" evidence="15">
    <location>
        <begin position="160"/>
        <end position="185"/>
    </location>
</feature>
<dbReference type="FunFam" id="1.20.1070.10:FF:000047">
    <property type="entry name" value="Muscarinic acetylcholine receptor"/>
    <property type="match status" value="1"/>
</dbReference>
<dbReference type="GO" id="GO:0016907">
    <property type="term" value="F:G protein-coupled acetylcholine receptor activity"/>
    <property type="evidence" value="ECO:0007669"/>
    <property type="project" value="UniProtKB-UniRule"/>
</dbReference>
<keyword evidence="7 14" id="KW-0297">G-protein coupled receptor</keyword>
<dbReference type="GO" id="GO:0007197">
    <property type="term" value="P:adenylate cyclase-inhibiting G protein-coupled acetylcholine receptor signaling pathway"/>
    <property type="evidence" value="ECO:0007669"/>
    <property type="project" value="TreeGrafter"/>
</dbReference>
<name>A0AAJ7X4A9_PETMA</name>
<evidence type="ECO:0000313" key="19">
    <source>
        <dbReference type="RefSeq" id="XP_032820760.1"/>
    </source>
</evidence>
<feature type="region of interest" description="Disordered" evidence="16">
    <location>
        <begin position="489"/>
        <end position="546"/>
    </location>
</feature>
<keyword evidence="12 14" id="KW-0807">Transducer</keyword>
<accession>A0AAJ7X4A9</accession>
<evidence type="ECO:0000313" key="18">
    <source>
        <dbReference type="Proteomes" id="UP001318040"/>
    </source>
</evidence>
<dbReference type="RefSeq" id="XP_032820763.1">
    <property type="nucleotide sequence ID" value="XM_032964872.1"/>
</dbReference>
<dbReference type="KEGG" id="pmrn:116948318"/>
<evidence type="ECO:0000256" key="1">
    <source>
        <dbReference type="ARBA" id="ARBA00003336"/>
    </source>
</evidence>
<dbReference type="GO" id="GO:0030425">
    <property type="term" value="C:dendrite"/>
    <property type="evidence" value="ECO:0007669"/>
    <property type="project" value="TreeGrafter"/>
</dbReference>
<keyword evidence="11" id="KW-0325">Glycoprotein</keyword>
<keyword evidence="6 15" id="KW-0770">Synapse</keyword>
<keyword evidence="9" id="KW-1015">Disulfide bond</keyword>
<sequence length="687" mass="74325">MEDTERESTDTMSADFLKNLSDPLLDHAIAGNDPLGGHTVLEVIVIGTLTGIVSLLTIVGNILVMVAFKVNRQLKTVNNYFLLSLAVADLIIGVVSMNLYTTYIIMSRWALGQAACDLWLVVDYVASNASVMNLLVISFDRYLSITRPLKYKAKRTTKRVALMIGLAWVVSLVLWGPAILFWQYVDGKRTVPDNECFIQFLSVPAITFGTAIAAFYLPVTIMMVLYWRIYLETQKRTRELAGLQGSQFESSSRILTQPGSSRQSSTAEGTATDADPAQPVQVKRPSKYGLLKRVKSIKSRDGRDRARKVNWNSVREGDPSPIHSLCSDEDDDPPPQRPKAIFSIVLTFPGHKAMLHSPEPSDEEDTDEERRTRGARVAMSIASKMIAASAIAAKVPAANAANATGNANSKNANAAVGPEKTNGKCEKDGSAADAAAAAATTTVANDSDAAAATTTSGATTGAVVAANGHDGAIASPAANATAVAATANATATRDDRTEANVDNCTQQQQLQLQGATGAESPDGDDTAAPPANPDKAASDAESAPPVRLPGGITLKEAVVAKQFAAKARSRITKRKRITLIKEKKAAKTLSAILLAFIITWLPYNIMVLVSTFCDNCIPKVWWRLGYWLCYVNSTVNPMCYALCNKTFRKTFKWILLCQWERWKTQGYLFPHMQSIITGKRSATNGNR</sequence>
<evidence type="ECO:0000313" key="20">
    <source>
        <dbReference type="RefSeq" id="XP_032820761.1"/>
    </source>
</evidence>
<feature type="compositionally biased region" description="Low complexity" evidence="16">
    <location>
        <begin position="403"/>
        <end position="416"/>
    </location>
</feature>
<dbReference type="GO" id="GO:0007187">
    <property type="term" value="P:G protein-coupled receptor signaling pathway, coupled to cyclic nucleotide second messenger"/>
    <property type="evidence" value="ECO:0007669"/>
    <property type="project" value="TreeGrafter"/>
</dbReference>
<keyword evidence="10 14" id="KW-0675">Receptor</keyword>
<dbReference type="GO" id="GO:0004993">
    <property type="term" value="F:G protein-coupled serotonin receptor activity"/>
    <property type="evidence" value="ECO:0007669"/>
    <property type="project" value="TreeGrafter"/>
</dbReference>
<evidence type="ECO:0000256" key="7">
    <source>
        <dbReference type="ARBA" id="ARBA00023040"/>
    </source>
</evidence>
<evidence type="ECO:0000256" key="10">
    <source>
        <dbReference type="ARBA" id="ARBA00023170"/>
    </source>
</evidence>
<feature type="domain" description="G-protein coupled receptors family 1 profile" evidence="17">
    <location>
        <begin position="60"/>
        <end position="640"/>
    </location>
</feature>
<dbReference type="GO" id="GO:0045211">
    <property type="term" value="C:postsynaptic membrane"/>
    <property type="evidence" value="ECO:0007669"/>
    <property type="project" value="UniProtKB-SubCell"/>
</dbReference>
<dbReference type="CDD" id="cd15049">
    <property type="entry name" value="7tmA_mAChR"/>
    <property type="match status" value="1"/>
</dbReference>
<evidence type="ECO:0000256" key="6">
    <source>
        <dbReference type="ARBA" id="ARBA00023018"/>
    </source>
</evidence>
<gene>
    <name evidence="19 20 21 22" type="primary">LOC116948318</name>
</gene>
<comment type="function">
    <text evidence="1">The muscarinic acetylcholine receptor mediates various cellular responses, including inhibition of adenylate cyclase, breakdown of phosphoinositides and modulation of potassium channels through the action of G proteins. Primary transducing effect is Pi turnover.</text>
</comment>
<dbReference type="Gene3D" id="1.20.1070.10">
    <property type="entry name" value="Rhodopsin 7-helix transmembrane proteins"/>
    <property type="match status" value="2"/>
</dbReference>
<keyword evidence="3" id="KW-0597">Phosphoprotein</keyword>
<reference evidence="19 20" key="1">
    <citation type="submission" date="2025-04" db="UniProtKB">
        <authorList>
            <consortium name="RefSeq"/>
        </authorList>
    </citation>
    <scope>IDENTIFICATION</scope>
    <source>
        <tissue evidence="19 20">Sperm</tissue>
    </source>
</reference>
<feature type="compositionally biased region" description="Basic residues" evidence="16">
    <location>
        <begin position="284"/>
        <end position="297"/>
    </location>
</feature>
<keyword evidence="13 15" id="KW-0628">Postsynaptic cell membrane</keyword>
<dbReference type="FunFam" id="1.20.1070.10:FF:000103">
    <property type="entry name" value="Muscarinic acetylcholine receptor"/>
    <property type="match status" value="1"/>
</dbReference>
<feature type="transmembrane region" description="Helical" evidence="15">
    <location>
        <begin position="205"/>
        <end position="227"/>
    </location>
</feature>
<evidence type="ECO:0000256" key="12">
    <source>
        <dbReference type="ARBA" id="ARBA00023224"/>
    </source>
</evidence>
<evidence type="ECO:0000256" key="14">
    <source>
        <dbReference type="RuleBase" id="RU000688"/>
    </source>
</evidence>
<comment type="subcellular location">
    <subcellularLocation>
        <location evidence="15">Cell membrane</location>
        <topology evidence="15">Multi-pass membrane protein</topology>
    </subcellularLocation>
    <subcellularLocation>
        <location evidence="15">Postsynaptic cell membrane</location>
        <topology evidence="15">Multi-pass membrane protein</topology>
    </subcellularLocation>
</comment>
<feature type="region of interest" description="Disordered" evidence="16">
    <location>
        <begin position="403"/>
        <end position="428"/>
    </location>
</feature>
<evidence type="ECO:0000259" key="17">
    <source>
        <dbReference type="PROSITE" id="PS50262"/>
    </source>
</evidence>
<evidence type="ECO:0000313" key="22">
    <source>
        <dbReference type="RefSeq" id="XP_032820763.1"/>
    </source>
</evidence>
<keyword evidence="2 15" id="KW-1003">Cell membrane</keyword>
<evidence type="ECO:0000256" key="8">
    <source>
        <dbReference type="ARBA" id="ARBA00023136"/>
    </source>
</evidence>
<evidence type="ECO:0000256" key="16">
    <source>
        <dbReference type="SAM" id="MobiDB-lite"/>
    </source>
</evidence>
<dbReference type="PRINTS" id="PR00237">
    <property type="entry name" value="GPCRRHODOPSN"/>
</dbReference>
<dbReference type="GeneID" id="116948318"/>
<dbReference type="RefSeq" id="XP_032820762.1">
    <property type="nucleotide sequence ID" value="XM_032964871.1"/>
</dbReference>
<keyword evidence="5 15" id="KW-1133">Transmembrane helix</keyword>
<keyword evidence="8 15" id="KW-0472">Membrane</keyword>
<dbReference type="Pfam" id="PF00001">
    <property type="entry name" value="7tm_1"/>
    <property type="match status" value="2"/>
</dbReference>
<dbReference type="InterPro" id="IPR000995">
    <property type="entry name" value="Musac_Ach_rcpt"/>
</dbReference>
<evidence type="ECO:0000256" key="2">
    <source>
        <dbReference type="ARBA" id="ARBA00022475"/>
    </source>
</evidence>
<feature type="compositionally biased region" description="Low complexity" evidence="16">
    <location>
        <begin position="505"/>
        <end position="518"/>
    </location>
</feature>
<feature type="transmembrane region" description="Helical" evidence="15">
    <location>
        <begin position="118"/>
        <end position="139"/>
    </location>
</feature>
<evidence type="ECO:0000256" key="5">
    <source>
        <dbReference type="ARBA" id="ARBA00022989"/>
    </source>
</evidence>
<evidence type="ECO:0000313" key="21">
    <source>
        <dbReference type="RefSeq" id="XP_032820762.1"/>
    </source>
</evidence>
<keyword evidence="18" id="KW-1185">Reference proteome</keyword>
<comment type="similarity">
    <text evidence="15">Belongs to the G-protein coupled receptor 1 family. Muscarinic acetylcholine receptor subfamily.</text>
</comment>
<dbReference type="Proteomes" id="UP001318040">
    <property type="component" value="Chromosome 33"/>
</dbReference>
<feature type="transmembrane region" description="Helical" evidence="15">
    <location>
        <begin position="43"/>
        <end position="68"/>
    </location>
</feature>
<evidence type="ECO:0000256" key="3">
    <source>
        <dbReference type="ARBA" id="ARBA00022553"/>
    </source>
</evidence>
<dbReference type="PANTHER" id="PTHR24247">
    <property type="entry name" value="5-HYDROXYTRYPTAMINE RECEPTOR"/>
    <property type="match status" value="1"/>
</dbReference>
<feature type="compositionally biased region" description="Polar residues" evidence="16">
    <location>
        <begin position="251"/>
        <end position="269"/>
    </location>
</feature>
<dbReference type="InterPro" id="IPR000276">
    <property type="entry name" value="GPCR_Rhodpsn"/>
</dbReference>
<dbReference type="AlphaFoldDB" id="A0AAJ7X4A9"/>
<feature type="region of interest" description="Disordered" evidence="16">
    <location>
        <begin position="251"/>
        <end position="338"/>
    </location>
</feature>
<dbReference type="SUPFAM" id="SSF81321">
    <property type="entry name" value="Family A G protein-coupled receptor-like"/>
    <property type="match status" value="1"/>
</dbReference>
<dbReference type="PROSITE" id="PS00237">
    <property type="entry name" value="G_PROTEIN_RECEP_F1_1"/>
    <property type="match status" value="1"/>
</dbReference>
<feature type="transmembrane region" description="Helical" evidence="15">
    <location>
        <begin position="591"/>
        <end position="612"/>
    </location>
</feature>
<proteinExistence type="inferred from homology"/>
<evidence type="ECO:0000256" key="13">
    <source>
        <dbReference type="ARBA" id="ARBA00023257"/>
    </source>
</evidence>
<dbReference type="PROSITE" id="PS50262">
    <property type="entry name" value="G_PROTEIN_RECEP_F1_2"/>
    <property type="match status" value="1"/>
</dbReference>
<dbReference type="PRINTS" id="PR00243">
    <property type="entry name" value="MUSCARINICR"/>
</dbReference>
<dbReference type="RefSeq" id="XP_032820760.1">
    <property type="nucleotide sequence ID" value="XM_032964869.1"/>
</dbReference>
<keyword evidence="4 14" id="KW-0812">Transmembrane</keyword>
<feature type="transmembrane region" description="Helical" evidence="15">
    <location>
        <begin position="624"/>
        <end position="643"/>
    </location>
</feature>
<protein>
    <recommendedName>
        <fullName evidence="15">Muscarinic acetylcholine receptor</fullName>
    </recommendedName>
</protein>
<dbReference type="GO" id="GO:0006940">
    <property type="term" value="P:regulation of smooth muscle contraction"/>
    <property type="evidence" value="ECO:0007669"/>
    <property type="project" value="TreeGrafter"/>
</dbReference>
<evidence type="ECO:0000256" key="15">
    <source>
        <dbReference type="RuleBase" id="RU361191"/>
    </source>
</evidence>